<dbReference type="Proteomes" id="UP001139648">
    <property type="component" value="Unassembled WGS sequence"/>
</dbReference>
<dbReference type="Pfam" id="PF01609">
    <property type="entry name" value="DDE_Tnp_1"/>
    <property type="match status" value="1"/>
</dbReference>
<evidence type="ECO:0000259" key="2">
    <source>
        <dbReference type="Pfam" id="PF01609"/>
    </source>
</evidence>
<dbReference type="RefSeq" id="WP_253739685.1">
    <property type="nucleotide sequence ID" value="NZ_BAABKA010000052.1"/>
</dbReference>
<dbReference type="AlphaFoldDB" id="A0A9X2JXM9"/>
<proteinExistence type="predicted"/>
<dbReference type="GO" id="GO:0004803">
    <property type="term" value="F:transposase activity"/>
    <property type="evidence" value="ECO:0007669"/>
    <property type="project" value="InterPro"/>
</dbReference>
<reference evidence="3" key="1">
    <citation type="submission" date="2022-06" db="EMBL/GenBank/DDBJ databases">
        <title>Sequencing the genomes of 1000 actinobacteria strains.</title>
        <authorList>
            <person name="Klenk H.-P."/>
        </authorList>
    </citation>
    <scope>NUCLEOTIDE SEQUENCE</scope>
    <source>
        <strain evidence="3">DSM 46694</strain>
    </source>
</reference>
<feature type="domain" description="Transposase IS4-like" evidence="2">
    <location>
        <begin position="103"/>
        <end position="216"/>
    </location>
</feature>
<dbReference type="GO" id="GO:0006313">
    <property type="term" value="P:DNA transposition"/>
    <property type="evidence" value="ECO:0007669"/>
    <property type="project" value="InterPro"/>
</dbReference>
<name>A0A9X2JXM9_9ACTN</name>
<protein>
    <recommendedName>
        <fullName evidence="2">Transposase IS4-like domain-containing protein</fullName>
    </recommendedName>
</protein>
<evidence type="ECO:0000313" key="4">
    <source>
        <dbReference type="Proteomes" id="UP001139648"/>
    </source>
</evidence>
<dbReference type="GO" id="GO:0003677">
    <property type="term" value="F:DNA binding"/>
    <property type="evidence" value="ECO:0007669"/>
    <property type="project" value="InterPro"/>
</dbReference>
<dbReference type="EMBL" id="JAMZEB010000001">
    <property type="protein sequence ID" value="MCP2353227.1"/>
    <property type="molecule type" value="Genomic_DNA"/>
</dbReference>
<dbReference type="InterPro" id="IPR002559">
    <property type="entry name" value="Transposase_11"/>
</dbReference>
<gene>
    <name evidence="3" type="ORF">HD597_000247</name>
</gene>
<feature type="region of interest" description="Disordered" evidence="1">
    <location>
        <begin position="280"/>
        <end position="301"/>
    </location>
</feature>
<accession>A0A9X2JXM9</accession>
<organism evidence="3 4">
    <name type="scientific">Nonomuraea thailandensis</name>
    <dbReference type="NCBI Taxonomy" id="1188745"/>
    <lineage>
        <taxon>Bacteria</taxon>
        <taxon>Bacillati</taxon>
        <taxon>Actinomycetota</taxon>
        <taxon>Actinomycetes</taxon>
        <taxon>Streptosporangiales</taxon>
        <taxon>Streptosporangiaceae</taxon>
        <taxon>Nonomuraea</taxon>
    </lineage>
</organism>
<evidence type="ECO:0000313" key="3">
    <source>
        <dbReference type="EMBL" id="MCP2353227.1"/>
    </source>
</evidence>
<evidence type="ECO:0000256" key="1">
    <source>
        <dbReference type="SAM" id="MobiDB-lite"/>
    </source>
</evidence>
<sequence>MNRLEQVHEMVRAALNALAAAAPDRLLAQAEPGWFERYEARIEDYRLRRNKAERIRLGHDIGADGNGILRAVYSQAAPGWLRDIPAVQTLRHVWIPQYVTIDDRLRWRTPDEQLPGTIRQISPYDSDARSGTKRESHWDGYKVHLTETCDTDAPHLTTNVITAPSPGSDYDATEQVHEALASRGPTPAVLLADKGYMSARNVARAERRGIELLGPMMPDQAWQSAEGNGFAVSDFTIHWDNRVMTCPSGAASLPWANETDQGGTSVIGMRFDARLQALSHPGAVHPRRQRPPHHPAPIGRA</sequence>
<keyword evidence="4" id="KW-1185">Reference proteome</keyword>
<comment type="caution">
    <text evidence="3">The sequence shown here is derived from an EMBL/GenBank/DDBJ whole genome shotgun (WGS) entry which is preliminary data.</text>
</comment>